<reference evidence="3 4" key="1">
    <citation type="submission" date="2021-06" db="EMBL/GenBank/DDBJ databases">
        <title>Caerostris darwini draft genome.</title>
        <authorList>
            <person name="Kono N."/>
            <person name="Arakawa K."/>
        </authorList>
    </citation>
    <scope>NUCLEOTIDE SEQUENCE [LARGE SCALE GENOMIC DNA]</scope>
</reference>
<dbReference type="Pfam" id="PF00078">
    <property type="entry name" value="RVT_1"/>
    <property type="match status" value="1"/>
</dbReference>
<keyword evidence="4" id="KW-1185">Reference proteome</keyword>
<comment type="caution">
    <text evidence="3">The sequence shown here is derived from an EMBL/GenBank/DDBJ whole genome shotgun (WGS) entry which is preliminary data.</text>
</comment>
<name>A0AAV4M4L9_9ARAC</name>
<dbReference type="GO" id="GO:0071897">
    <property type="term" value="P:DNA biosynthetic process"/>
    <property type="evidence" value="ECO:0007669"/>
    <property type="project" value="UniProtKB-ARBA"/>
</dbReference>
<dbReference type="InterPro" id="IPR043128">
    <property type="entry name" value="Rev_trsase/Diguanyl_cyclase"/>
</dbReference>
<dbReference type="PANTHER" id="PTHR24559:SF444">
    <property type="entry name" value="REVERSE TRANSCRIPTASE DOMAIN-CONTAINING PROTEIN"/>
    <property type="match status" value="1"/>
</dbReference>
<evidence type="ECO:0000259" key="1">
    <source>
        <dbReference type="Pfam" id="PF00078"/>
    </source>
</evidence>
<evidence type="ECO:0000259" key="2">
    <source>
        <dbReference type="Pfam" id="PF17919"/>
    </source>
</evidence>
<dbReference type="CDD" id="cd01647">
    <property type="entry name" value="RT_LTR"/>
    <property type="match status" value="1"/>
</dbReference>
<feature type="domain" description="Reverse transcriptase/retrotransposon-derived protein RNase H-like" evidence="2">
    <location>
        <begin position="110"/>
        <end position="189"/>
    </location>
</feature>
<dbReference type="SUPFAM" id="SSF56672">
    <property type="entry name" value="DNA/RNA polymerases"/>
    <property type="match status" value="1"/>
</dbReference>
<proteinExistence type="predicted"/>
<dbReference type="Gene3D" id="3.30.70.270">
    <property type="match status" value="1"/>
</dbReference>
<accession>A0AAV4M4L9</accession>
<gene>
    <name evidence="3" type="primary">pol</name>
    <name evidence="3" type="ORF">CDAR_287151</name>
</gene>
<dbReference type="Pfam" id="PF17919">
    <property type="entry name" value="RT_RNaseH_2"/>
    <property type="match status" value="1"/>
</dbReference>
<dbReference type="Proteomes" id="UP001054837">
    <property type="component" value="Unassembled WGS sequence"/>
</dbReference>
<evidence type="ECO:0000313" key="4">
    <source>
        <dbReference type="Proteomes" id="UP001054837"/>
    </source>
</evidence>
<dbReference type="Gene3D" id="3.10.10.10">
    <property type="entry name" value="HIV Type 1 Reverse Transcriptase, subunit A, domain 1"/>
    <property type="match status" value="1"/>
</dbReference>
<organism evidence="3 4">
    <name type="scientific">Caerostris darwini</name>
    <dbReference type="NCBI Taxonomy" id="1538125"/>
    <lineage>
        <taxon>Eukaryota</taxon>
        <taxon>Metazoa</taxon>
        <taxon>Ecdysozoa</taxon>
        <taxon>Arthropoda</taxon>
        <taxon>Chelicerata</taxon>
        <taxon>Arachnida</taxon>
        <taxon>Araneae</taxon>
        <taxon>Araneomorphae</taxon>
        <taxon>Entelegynae</taxon>
        <taxon>Araneoidea</taxon>
        <taxon>Araneidae</taxon>
        <taxon>Caerostris</taxon>
    </lineage>
</organism>
<dbReference type="AlphaFoldDB" id="A0AAV4M4L9"/>
<dbReference type="InterPro" id="IPR053134">
    <property type="entry name" value="RNA-dir_DNA_polymerase"/>
</dbReference>
<protein>
    <submittedName>
        <fullName evidence="3">Retrovirus-related Pol polyprotein from transposon 297</fullName>
    </submittedName>
</protein>
<dbReference type="PANTHER" id="PTHR24559">
    <property type="entry name" value="TRANSPOSON TY3-I GAG-POL POLYPROTEIN"/>
    <property type="match status" value="1"/>
</dbReference>
<dbReference type="InterPro" id="IPR043502">
    <property type="entry name" value="DNA/RNA_pol_sf"/>
</dbReference>
<dbReference type="EMBL" id="BPLQ01000079">
    <property type="protein sequence ID" value="GIX67303.1"/>
    <property type="molecule type" value="Genomic_DNA"/>
</dbReference>
<dbReference type="InterPro" id="IPR000477">
    <property type="entry name" value="RT_dom"/>
</dbReference>
<evidence type="ECO:0000313" key="3">
    <source>
        <dbReference type="EMBL" id="GIX67303.1"/>
    </source>
</evidence>
<sequence length="196" mass="22611">MRLCIDYWKLNSITVPDSYPLPRMGDLLHEAKPTPLMSTFDLKACYDQVKVLSDVQGKTVFVCLFGTYSFKRMPFGLRNAPTTFQRYIQNFADISRPFRDLTKKKSLWNWGFHQQTAFETLKKCPMKQVDGTTPYIARTDASNYALGTVSLRSAGSEEHPIEYASRLITQTEHIIIRQWKEKLSVLTGLLRNFVDT</sequence>
<dbReference type="InterPro" id="IPR041577">
    <property type="entry name" value="RT_RNaseH_2"/>
</dbReference>
<feature type="domain" description="Reverse transcriptase" evidence="1">
    <location>
        <begin position="2"/>
        <end position="93"/>
    </location>
</feature>